<name>A0A6A5VQE5_9PLEO</name>
<evidence type="ECO:0000313" key="1">
    <source>
        <dbReference type="EMBL" id="KAF1975477.1"/>
    </source>
</evidence>
<dbReference type="EMBL" id="ML976670">
    <property type="protein sequence ID" value="KAF1975477.1"/>
    <property type="molecule type" value="Genomic_DNA"/>
</dbReference>
<dbReference type="AlphaFoldDB" id="A0A6A5VQE5"/>
<gene>
    <name evidence="1" type="ORF">BU23DRAFT_566598</name>
</gene>
<sequence>MALATMMQKKLPQEIRDMIYSEYWLLVAEDCTPEFQSHWCVSEKMLDFRVFCKIATFDDPDINWYCRDRVADCRCADWHDLPTALLSSFVGLQTAREAATELFQDHHDQASTIGGPISIHISHLQQTLESDFLQMGIPLGKLIPSLAIRGYNMLRLPKQSNSFSRLSRKQIQGVQNQLRCLRSYPRKPSFHIVLRTEYSQCIVDYERFLDLSRDVYWQLRSQGCANMESWDPALHRNQHWPRQFNESQSKTTIHDYYKFSRTEWRQKYGLQEIIDVSVPVV</sequence>
<accession>A0A6A5VQE5</accession>
<proteinExistence type="predicted"/>
<reference evidence="1" key="1">
    <citation type="journal article" date="2020" name="Stud. Mycol.">
        <title>101 Dothideomycetes genomes: a test case for predicting lifestyles and emergence of pathogens.</title>
        <authorList>
            <person name="Haridas S."/>
            <person name="Albert R."/>
            <person name="Binder M."/>
            <person name="Bloem J."/>
            <person name="Labutti K."/>
            <person name="Salamov A."/>
            <person name="Andreopoulos B."/>
            <person name="Baker S."/>
            <person name="Barry K."/>
            <person name="Bills G."/>
            <person name="Bluhm B."/>
            <person name="Cannon C."/>
            <person name="Castanera R."/>
            <person name="Culley D."/>
            <person name="Daum C."/>
            <person name="Ezra D."/>
            <person name="Gonzalez J."/>
            <person name="Henrissat B."/>
            <person name="Kuo A."/>
            <person name="Liang C."/>
            <person name="Lipzen A."/>
            <person name="Lutzoni F."/>
            <person name="Magnuson J."/>
            <person name="Mondo S."/>
            <person name="Nolan M."/>
            <person name="Ohm R."/>
            <person name="Pangilinan J."/>
            <person name="Park H.-J."/>
            <person name="Ramirez L."/>
            <person name="Alfaro M."/>
            <person name="Sun H."/>
            <person name="Tritt A."/>
            <person name="Yoshinaga Y."/>
            <person name="Zwiers L.-H."/>
            <person name="Turgeon B."/>
            <person name="Goodwin S."/>
            <person name="Spatafora J."/>
            <person name="Crous P."/>
            <person name="Grigoriev I."/>
        </authorList>
    </citation>
    <scope>NUCLEOTIDE SEQUENCE</scope>
    <source>
        <strain evidence="1">CBS 107.79</strain>
    </source>
</reference>
<keyword evidence="2" id="KW-1185">Reference proteome</keyword>
<evidence type="ECO:0000313" key="2">
    <source>
        <dbReference type="Proteomes" id="UP000800036"/>
    </source>
</evidence>
<dbReference type="OrthoDB" id="3763466at2759"/>
<dbReference type="Proteomes" id="UP000800036">
    <property type="component" value="Unassembled WGS sequence"/>
</dbReference>
<protein>
    <submittedName>
        <fullName evidence="1">Uncharacterized protein</fullName>
    </submittedName>
</protein>
<organism evidence="1 2">
    <name type="scientific">Bimuria novae-zelandiae CBS 107.79</name>
    <dbReference type="NCBI Taxonomy" id="1447943"/>
    <lineage>
        <taxon>Eukaryota</taxon>
        <taxon>Fungi</taxon>
        <taxon>Dikarya</taxon>
        <taxon>Ascomycota</taxon>
        <taxon>Pezizomycotina</taxon>
        <taxon>Dothideomycetes</taxon>
        <taxon>Pleosporomycetidae</taxon>
        <taxon>Pleosporales</taxon>
        <taxon>Massarineae</taxon>
        <taxon>Didymosphaeriaceae</taxon>
        <taxon>Bimuria</taxon>
    </lineage>
</organism>